<dbReference type="PANTHER" id="PTHR34224:SF4">
    <property type="entry name" value="INTERACTOR OF CONSTITUTIVE ACTIVE ROPS 2, CHLOROPLASTIC"/>
    <property type="match status" value="1"/>
</dbReference>
<dbReference type="AlphaFoldDB" id="A0A835R314"/>
<comment type="similarity">
    <text evidence="1">Belongs to the ICR family.</text>
</comment>
<evidence type="ECO:0000256" key="2">
    <source>
        <dbReference type="ARBA" id="ARBA00023054"/>
    </source>
</evidence>
<organism evidence="5 6">
    <name type="scientific">Vanilla planifolia</name>
    <name type="common">Vanilla</name>
    <dbReference type="NCBI Taxonomy" id="51239"/>
    <lineage>
        <taxon>Eukaryota</taxon>
        <taxon>Viridiplantae</taxon>
        <taxon>Streptophyta</taxon>
        <taxon>Embryophyta</taxon>
        <taxon>Tracheophyta</taxon>
        <taxon>Spermatophyta</taxon>
        <taxon>Magnoliopsida</taxon>
        <taxon>Liliopsida</taxon>
        <taxon>Asparagales</taxon>
        <taxon>Orchidaceae</taxon>
        <taxon>Vanilloideae</taxon>
        <taxon>Vanilleae</taxon>
        <taxon>Vanilla</taxon>
    </lineage>
</organism>
<dbReference type="PANTHER" id="PTHR34224">
    <property type="entry name" value="INTERACTOR OF CONSTITUTIVE ACTIVE ROPS 2, CHLOROPLASTIC-RELATED"/>
    <property type="match status" value="1"/>
</dbReference>
<feature type="compositionally biased region" description="Basic and acidic residues" evidence="4">
    <location>
        <begin position="163"/>
        <end position="174"/>
    </location>
</feature>
<dbReference type="EMBL" id="JADCNL010000005">
    <property type="protein sequence ID" value="KAG0481199.1"/>
    <property type="molecule type" value="Genomic_DNA"/>
</dbReference>
<dbReference type="Proteomes" id="UP000636800">
    <property type="component" value="Chromosome 5"/>
</dbReference>
<keyword evidence="2 3" id="KW-0175">Coiled coil</keyword>
<evidence type="ECO:0000256" key="4">
    <source>
        <dbReference type="SAM" id="MobiDB-lite"/>
    </source>
</evidence>
<protein>
    <submittedName>
        <fullName evidence="5">Uncharacterized protein</fullName>
    </submittedName>
</protein>
<keyword evidence="6" id="KW-1185">Reference proteome</keyword>
<gene>
    <name evidence="5" type="ORF">HPP92_012057</name>
</gene>
<evidence type="ECO:0000313" key="6">
    <source>
        <dbReference type="Proteomes" id="UP000636800"/>
    </source>
</evidence>
<proteinExistence type="inferred from homology"/>
<feature type="coiled-coil region" evidence="3">
    <location>
        <begin position="60"/>
        <end position="153"/>
    </location>
</feature>
<accession>A0A835R314</accession>
<feature type="region of interest" description="Disordered" evidence="4">
    <location>
        <begin position="163"/>
        <end position="185"/>
    </location>
</feature>
<reference evidence="5 6" key="1">
    <citation type="journal article" date="2020" name="Nat. Food">
        <title>A phased Vanilla planifolia genome enables genetic improvement of flavour and production.</title>
        <authorList>
            <person name="Hasing T."/>
            <person name="Tang H."/>
            <person name="Brym M."/>
            <person name="Khazi F."/>
            <person name="Huang T."/>
            <person name="Chambers A.H."/>
        </authorList>
    </citation>
    <scope>NUCLEOTIDE SEQUENCE [LARGE SCALE GENOMIC DNA]</scope>
    <source>
        <tissue evidence="5">Leaf</tissue>
    </source>
</reference>
<comment type="caution">
    <text evidence="5">The sequence shown here is derived from an EMBL/GenBank/DDBJ whole genome shotgun (WGS) entry which is preliminary data.</text>
</comment>
<evidence type="ECO:0000256" key="1">
    <source>
        <dbReference type="ARBA" id="ARBA00009778"/>
    </source>
</evidence>
<dbReference type="OrthoDB" id="3941538at2759"/>
<name>A0A835R314_VANPL</name>
<evidence type="ECO:0000313" key="5">
    <source>
        <dbReference type="EMBL" id="KAG0481199.1"/>
    </source>
</evidence>
<evidence type="ECO:0000256" key="3">
    <source>
        <dbReference type="SAM" id="Coils"/>
    </source>
</evidence>
<dbReference type="InterPro" id="IPR029688">
    <property type="entry name" value="ICR"/>
</dbReference>
<sequence>MVKEHLACVDDQNSGKIKLTLEAGSGALYSELELLRAAFDTADFVNVSSAMKESDLTSSLQKTNADFLELELRLVNMERELHAISEMNKELKEEMEKEKAGQVDSELKLIRANMDLRELKAILLDKETELQAILDENEQLKSQRARAAELEVSRRLDFLNAEAEKKQQDGKSDAHSLNSSGGEFRDGSRIAEVEAAVRPVEKSCRNRTVMFASGDHGVIERTSSVDAEYNSTTGKLKSSPFLDVLDETSPKKKNNVLRKISGLWKKGPK</sequence>